<dbReference type="FunFam" id="3.10.50.40:FF:000037">
    <property type="entry name" value="Peptidylprolyl isomerase"/>
    <property type="match status" value="1"/>
</dbReference>
<feature type="domain" description="PPIase FKBP-type" evidence="13">
    <location>
        <begin position="176"/>
        <end position="275"/>
    </location>
</feature>
<evidence type="ECO:0000256" key="5">
    <source>
        <dbReference type="ARBA" id="ARBA00013194"/>
    </source>
</evidence>
<comment type="function">
    <text evidence="2">PPIases accelerate the folding of proteins. It catalyzes the cis-trans isomerization of proline imidic peptide bonds in oligopeptides.</text>
</comment>
<keyword evidence="6" id="KW-0150">Chloroplast</keyword>
<dbReference type="GO" id="GO:0009543">
    <property type="term" value="C:chloroplast thylakoid lumen"/>
    <property type="evidence" value="ECO:0007669"/>
    <property type="project" value="UniProtKB-SubCell"/>
</dbReference>
<evidence type="ECO:0000256" key="8">
    <source>
        <dbReference type="ARBA" id="ARBA00022946"/>
    </source>
</evidence>
<feature type="region of interest" description="Disordered" evidence="12">
    <location>
        <begin position="43"/>
        <end position="101"/>
    </location>
</feature>
<evidence type="ECO:0000256" key="12">
    <source>
        <dbReference type="SAM" id="MobiDB-lite"/>
    </source>
</evidence>
<evidence type="ECO:0000256" key="4">
    <source>
        <dbReference type="ARBA" id="ARBA00006577"/>
    </source>
</evidence>
<evidence type="ECO:0000256" key="3">
    <source>
        <dbReference type="ARBA" id="ARBA00004456"/>
    </source>
</evidence>
<dbReference type="InterPro" id="IPR053111">
    <property type="entry name" value="Chloro_FKBP-type_PPIase"/>
</dbReference>
<evidence type="ECO:0000313" key="15">
    <source>
        <dbReference type="RefSeq" id="XP_039126874.1"/>
    </source>
</evidence>
<dbReference type="SUPFAM" id="SSF54534">
    <property type="entry name" value="FKBP-like"/>
    <property type="match status" value="1"/>
</dbReference>
<evidence type="ECO:0000256" key="10">
    <source>
        <dbReference type="ARBA" id="ARBA00023110"/>
    </source>
</evidence>
<keyword evidence="10 11" id="KW-0697">Rotamase</keyword>
<sequence>MAMEVYIISNYIELHKAKLQQLLRAPTMATFLTSPTLIIPRPIPKPHLSCSQSPQIPPPSSPSQQQPLNPISSSSPSKPNPQRPQPPLKPRVSSTQPESTDWVASTLTRRFGLGAGLAWVAFLAIGVVSEQIKTRFEASQQESNTRTVEKEEETVLPNGIKYYELTIGGGAYPRKGDLVVIDLKGRVKDSNNAPFIDTFSEGKKPLALVMGSRPYTKGMCEGIEYVLNSMKAGGKRRVLVPPTMGFGDDGVDLGSNVQIPPASTLEYIVQVDKVSIAPS</sequence>
<dbReference type="GO" id="GO:0003755">
    <property type="term" value="F:peptidyl-prolyl cis-trans isomerase activity"/>
    <property type="evidence" value="ECO:0007669"/>
    <property type="project" value="UniProtKB-KW"/>
</dbReference>
<name>A0AB40BHS3_DIOCR</name>
<keyword evidence="9" id="KW-0793">Thylakoid</keyword>
<comment type="subcellular location">
    <subcellularLocation>
        <location evidence="3">Plastid</location>
        <location evidence="3">Chloroplast thylakoid lumen</location>
    </subcellularLocation>
</comment>
<dbReference type="Gene3D" id="3.10.50.40">
    <property type="match status" value="1"/>
</dbReference>
<evidence type="ECO:0000256" key="2">
    <source>
        <dbReference type="ARBA" id="ARBA00002388"/>
    </source>
</evidence>
<dbReference type="Proteomes" id="UP001515500">
    <property type="component" value="Chromosome 6"/>
</dbReference>
<comment type="catalytic activity">
    <reaction evidence="1 11">
        <text>[protein]-peptidylproline (omega=180) = [protein]-peptidylproline (omega=0)</text>
        <dbReference type="Rhea" id="RHEA:16237"/>
        <dbReference type="Rhea" id="RHEA-COMP:10747"/>
        <dbReference type="Rhea" id="RHEA-COMP:10748"/>
        <dbReference type="ChEBI" id="CHEBI:83833"/>
        <dbReference type="ChEBI" id="CHEBI:83834"/>
        <dbReference type="EC" id="5.2.1.8"/>
    </reaction>
</comment>
<dbReference type="PANTHER" id="PTHR47598:SF1">
    <property type="entry name" value="PEPTIDYL-PROLYL CIS-TRANS ISOMERASE FKBP17-2, CHLOROPLASTIC"/>
    <property type="match status" value="1"/>
</dbReference>
<dbReference type="PROSITE" id="PS50059">
    <property type="entry name" value="FKBP_PPIASE"/>
    <property type="match status" value="1"/>
</dbReference>
<evidence type="ECO:0000256" key="11">
    <source>
        <dbReference type="PROSITE-ProRule" id="PRU00277"/>
    </source>
</evidence>
<evidence type="ECO:0000256" key="1">
    <source>
        <dbReference type="ARBA" id="ARBA00000971"/>
    </source>
</evidence>
<dbReference type="Pfam" id="PF00254">
    <property type="entry name" value="FKBP_C"/>
    <property type="match status" value="1"/>
</dbReference>
<feature type="compositionally biased region" description="Pro residues" evidence="12">
    <location>
        <begin position="78"/>
        <end position="89"/>
    </location>
</feature>
<organism evidence="14 15">
    <name type="scientific">Dioscorea cayennensis subsp. rotundata</name>
    <name type="common">White Guinea yam</name>
    <name type="synonym">Dioscorea rotundata</name>
    <dbReference type="NCBI Taxonomy" id="55577"/>
    <lineage>
        <taxon>Eukaryota</taxon>
        <taxon>Viridiplantae</taxon>
        <taxon>Streptophyta</taxon>
        <taxon>Embryophyta</taxon>
        <taxon>Tracheophyta</taxon>
        <taxon>Spermatophyta</taxon>
        <taxon>Magnoliopsida</taxon>
        <taxon>Liliopsida</taxon>
        <taxon>Dioscoreales</taxon>
        <taxon>Dioscoreaceae</taxon>
        <taxon>Dioscorea</taxon>
    </lineage>
</organism>
<comment type="similarity">
    <text evidence="4">Belongs to the FKBP-type PPIase family.</text>
</comment>
<dbReference type="InterPro" id="IPR046357">
    <property type="entry name" value="PPIase_dom_sf"/>
</dbReference>
<keyword evidence="7" id="KW-0934">Plastid</keyword>
<dbReference type="GeneID" id="120263017"/>
<dbReference type="EC" id="5.2.1.8" evidence="5 11"/>
<feature type="compositionally biased region" description="Low complexity" evidence="12">
    <location>
        <begin position="62"/>
        <end position="77"/>
    </location>
</feature>
<protein>
    <recommendedName>
        <fullName evidence="5 11">peptidylprolyl isomerase</fullName>
        <ecNumber evidence="5 11">5.2.1.8</ecNumber>
    </recommendedName>
</protein>
<feature type="compositionally biased region" description="Polar residues" evidence="12">
    <location>
        <begin position="92"/>
        <end position="101"/>
    </location>
</feature>
<gene>
    <name evidence="15" type="primary">LOC120263017</name>
</gene>
<dbReference type="RefSeq" id="XP_039126874.1">
    <property type="nucleotide sequence ID" value="XM_039270940.1"/>
</dbReference>
<dbReference type="InterPro" id="IPR001179">
    <property type="entry name" value="PPIase_FKBP_dom"/>
</dbReference>
<evidence type="ECO:0000313" key="14">
    <source>
        <dbReference type="Proteomes" id="UP001515500"/>
    </source>
</evidence>
<keyword evidence="11 15" id="KW-0413">Isomerase</keyword>
<proteinExistence type="inferred from homology"/>
<reference evidence="15" key="1">
    <citation type="submission" date="2025-08" db="UniProtKB">
        <authorList>
            <consortium name="RefSeq"/>
        </authorList>
    </citation>
    <scope>IDENTIFICATION</scope>
</reference>
<accession>A0AB40BHS3</accession>
<dbReference type="PANTHER" id="PTHR47598">
    <property type="entry name" value="PEPTIDYL-PROLYL CIS-TRANS ISOMERASE FKBP17-2, CHLOROPLASTIC"/>
    <property type="match status" value="1"/>
</dbReference>
<dbReference type="AlphaFoldDB" id="A0AB40BHS3"/>
<evidence type="ECO:0000256" key="6">
    <source>
        <dbReference type="ARBA" id="ARBA00022528"/>
    </source>
</evidence>
<keyword evidence="14" id="KW-1185">Reference proteome</keyword>
<evidence type="ECO:0000256" key="7">
    <source>
        <dbReference type="ARBA" id="ARBA00022640"/>
    </source>
</evidence>
<keyword evidence="8" id="KW-0809">Transit peptide</keyword>
<evidence type="ECO:0000259" key="13">
    <source>
        <dbReference type="PROSITE" id="PS50059"/>
    </source>
</evidence>
<evidence type="ECO:0000256" key="9">
    <source>
        <dbReference type="ARBA" id="ARBA00023078"/>
    </source>
</evidence>